<evidence type="ECO:0000256" key="3">
    <source>
        <dbReference type="ARBA" id="ARBA00022605"/>
    </source>
</evidence>
<evidence type="ECO:0000256" key="2">
    <source>
        <dbReference type="ARBA" id="ARBA00012962"/>
    </source>
</evidence>
<dbReference type="HAMAP" id="MF_00222">
    <property type="entry name" value="Shikimate_DH_AroE"/>
    <property type="match status" value="1"/>
</dbReference>
<dbReference type="AlphaFoldDB" id="A0A4U1B7E8"/>
<comment type="caution">
    <text evidence="12">The sequence shown here is derived from an EMBL/GenBank/DDBJ whole genome shotgun (WGS) entry which is preliminary data.</text>
</comment>
<evidence type="ECO:0000256" key="8">
    <source>
        <dbReference type="HAMAP-Rule" id="MF_00222"/>
    </source>
</evidence>
<dbReference type="InterPro" id="IPR011342">
    <property type="entry name" value="Shikimate_DH"/>
</dbReference>
<comment type="catalytic activity">
    <reaction evidence="7 8">
        <text>shikimate + NADP(+) = 3-dehydroshikimate + NADPH + H(+)</text>
        <dbReference type="Rhea" id="RHEA:17737"/>
        <dbReference type="ChEBI" id="CHEBI:15378"/>
        <dbReference type="ChEBI" id="CHEBI:16630"/>
        <dbReference type="ChEBI" id="CHEBI:36208"/>
        <dbReference type="ChEBI" id="CHEBI:57783"/>
        <dbReference type="ChEBI" id="CHEBI:58349"/>
        <dbReference type="EC" id="1.1.1.25"/>
    </reaction>
</comment>
<dbReference type="InterPro" id="IPR013708">
    <property type="entry name" value="Shikimate_DH-bd_N"/>
</dbReference>
<keyword evidence="4 8" id="KW-0521">NADP</keyword>
<dbReference type="Pfam" id="PF18317">
    <property type="entry name" value="SDH_C"/>
    <property type="match status" value="1"/>
</dbReference>
<feature type="binding site" evidence="8">
    <location>
        <position position="63"/>
    </location>
    <ligand>
        <name>shikimate</name>
        <dbReference type="ChEBI" id="CHEBI:36208"/>
    </ligand>
</feature>
<comment type="caution">
    <text evidence="8">Lacks conserved residue(s) required for the propagation of feature annotation.</text>
</comment>
<comment type="function">
    <text evidence="8">Involved in the biosynthesis of the chorismate, which leads to the biosynthesis of aromatic amino acids. Catalyzes the reversible NADPH linked reduction of 3-dehydroshikimate (DHSA) to yield shikimate (SA).</text>
</comment>
<keyword evidence="5 8" id="KW-0560">Oxidoreductase</keyword>
<dbReference type="Pfam" id="PF08501">
    <property type="entry name" value="Shikimate_dh_N"/>
    <property type="match status" value="1"/>
</dbReference>
<sequence>MNPRQYCVFGNPISQSRSPWIHQRFASQLDIEIDYQAKLAPEDGFADAFKAFVAAGGEGANVTAPFKEQAWQLCDRLSVTAKDSGAVNTLFLEGDKICGDNTDGFGLVADLHRQQVQLIDAKILLLGAGGAARGVIPALLNETPKSLTIANRTASKAHNLQNYFSDPRIHACGFDELLAGSFDVIINATSAGLARQRPDVNSSIIGTKTICYDMVYQAEPTGFLVWCHDHGAGQCIDGLGMLVGQAAKSFSIWFSAMPDIEPVIEELRRLLIQGK</sequence>
<dbReference type="Pfam" id="PF01488">
    <property type="entry name" value="Shikimate_DH"/>
    <property type="match status" value="1"/>
</dbReference>
<feature type="binding site" evidence="8">
    <location>
        <position position="103"/>
    </location>
    <ligand>
        <name>shikimate</name>
        <dbReference type="ChEBI" id="CHEBI:36208"/>
    </ligand>
</feature>
<dbReference type="FunFam" id="3.40.50.10860:FF:000006">
    <property type="entry name" value="Shikimate dehydrogenase (NADP(+))"/>
    <property type="match status" value="1"/>
</dbReference>
<feature type="domain" description="Quinate/shikimate 5-dehydrogenase/glutamyl-tRNA reductase" evidence="9">
    <location>
        <begin position="114"/>
        <end position="192"/>
    </location>
</feature>
<evidence type="ECO:0000259" key="11">
    <source>
        <dbReference type="Pfam" id="PF18317"/>
    </source>
</evidence>
<dbReference type="GO" id="GO:0005829">
    <property type="term" value="C:cytosol"/>
    <property type="evidence" value="ECO:0007669"/>
    <property type="project" value="TreeGrafter"/>
</dbReference>
<feature type="binding site" evidence="8">
    <location>
        <position position="88"/>
    </location>
    <ligand>
        <name>shikimate</name>
        <dbReference type="ChEBI" id="CHEBI:36208"/>
    </ligand>
</feature>
<evidence type="ECO:0000313" key="12">
    <source>
        <dbReference type="EMBL" id="TKB46441.1"/>
    </source>
</evidence>
<dbReference type="InterPro" id="IPR046346">
    <property type="entry name" value="Aminoacid_DH-like_N_sf"/>
</dbReference>
<dbReference type="NCBIfam" id="NF001310">
    <property type="entry name" value="PRK00258.1-2"/>
    <property type="match status" value="1"/>
</dbReference>
<evidence type="ECO:0000256" key="6">
    <source>
        <dbReference type="ARBA" id="ARBA00023141"/>
    </source>
</evidence>
<keyword evidence="6 8" id="KW-0057">Aromatic amino acid biosynthesis</keyword>
<dbReference type="SUPFAM" id="SSF51735">
    <property type="entry name" value="NAD(P)-binding Rossmann-fold domains"/>
    <property type="match status" value="1"/>
</dbReference>
<accession>A0A4U1B7E8</accession>
<feature type="binding site" evidence="8">
    <location>
        <position position="214"/>
    </location>
    <ligand>
        <name>NADP(+)</name>
        <dbReference type="ChEBI" id="CHEBI:58349"/>
    </ligand>
</feature>
<feature type="binding site" evidence="8">
    <location>
        <begin position="16"/>
        <end position="18"/>
    </location>
    <ligand>
        <name>shikimate</name>
        <dbReference type="ChEBI" id="CHEBI:36208"/>
    </ligand>
</feature>
<dbReference type="PANTHER" id="PTHR21089:SF1">
    <property type="entry name" value="BIFUNCTIONAL 3-DEHYDROQUINATE DEHYDRATASE_SHIKIMATE DEHYDROGENASE, CHLOROPLASTIC"/>
    <property type="match status" value="1"/>
</dbReference>
<protein>
    <recommendedName>
        <fullName evidence="2 8">Shikimate dehydrogenase (NADP(+))</fullName>
        <shortName evidence="8">SDH</shortName>
        <ecNumber evidence="2 8">1.1.1.25</ecNumber>
    </recommendedName>
</protein>
<dbReference type="UniPathway" id="UPA00053">
    <property type="reaction ID" value="UER00087"/>
</dbReference>
<evidence type="ECO:0000256" key="7">
    <source>
        <dbReference type="ARBA" id="ARBA00049442"/>
    </source>
</evidence>
<dbReference type="GO" id="GO:0009423">
    <property type="term" value="P:chorismate biosynthetic process"/>
    <property type="evidence" value="ECO:0007669"/>
    <property type="project" value="UniProtKB-UniRule"/>
</dbReference>
<comment type="similarity">
    <text evidence="8">Belongs to the shikimate dehydrogenase family.</text>
</comment>
<keyword evidence="13" id="KW-1185">Reference proteome</keyword>
<feature type="domain" description="SDH C-terminal" evidence="11">
    <location>
        <begin position="238"/>
        <end position="268"/>
    </location>
</feature>
<feature type="active site" description="Proton acceptor" evidence="8">
    <location>
        <position position="67"/>
    </location>
</feature>
<dbReference type="FunFam" id="3.40.50.720:FF:000104">
    <property type="entry name" value="Shikimate dehydrogenase (NADP(+))"/>
    <property type="match status" value="1"/>
</dbReference>
<dbReference type="SUPFAM" id="SSF53223">
    <property type="entry name" value="Aminoacid dehydrogenase-like, N-terminal domain"/>
    <property type="match status" value="1"/>
</dbReference>
<dbReference type="InterPro" id="IPR006151">
    <property type="entry name" value="Shikm_DH/Glu-tRNA_Rdtase"/>
</dbReference>
<evidence type="ECO:0000256" key="5">
    <source>
        <dbReference type="ARBA" id="ARBA00023002"/>
    </source>
</evidence>
<dbReference type="GO" id="GO:0004764">
    <property type="term" value="F:shikimate 3-dehydrogenase (NADP+) activity"/>
    <property type="evidence" value="ECO:0007669"/>
    <property type="project" value="UniProtKB-UniRule"/>
</dbReference>
<reference evidence="12 13" key="1">
    <citation type="submission" date="2019-04" db="EMBL/GenBank/DDBJ databases">
        <title>Thalassotalea guangxiensis sp. nov., isolated from sediment of the coastal wetland.</title>
        <authorList>
            <person name="Zheng S."/>
            <person name="Zhang D."/>
        </authorList>
    </citation>
    <scope>NUCLEOTIDE SEQUENCE [LARGE SCALE GENOMIC DNA]</scope>
    <source>
        <strain evidence="12 13">ZS-4</strain>
    </source>
</reference>
<dbReference type="RefSeq" id="WP_136735014.1">
    <property type="nucleotide sequence ID" value="NZ_SWDB01000009.1"/>
</dbReference>
<comment type="subunit">
    <text evidence="8">Homodimer.</text>
</comment>
<proteinExistence type="inferred from homology"/>
<dbReference type="InterPro" id="IPR036291">
    <property type="entry name" value="NAD(P)-bd_dom_sf"/>
</dbReference>
<comment type="pathway">
    <text evidence="1 8">Metabolic intermediate biosynthesis; chorismate biosynthesis; chorismate from D-erythrose 4-phosphate and phosphoenolpyruvate: step 4/7.</text>
</comment>
<evidence type="ECO:0000256" key="1">
    <source>
        <dbReference type="ARBA" id="ARBA00004871"/>
    </source>
</evidence>
<dbReference type="EC" id="1.1.1.25" evidence="2 8"/>
<keyword evidence="3 8" id="KW-0028">Amino-acid biosynthesis</keyword>
<dbReference type="GO" id="GO:0050661">
    <property type="term" value="F:NADP binding"/>
    <property type="evidence" value="ECO:0007669"/>
    <property type="project" value="InterPro"/>
</dbReference>
<dbReference type="InterPro" id="IPR041121">
    <property type="entry name" value="SDH_C"/>
</dbReference>
<dbReference type="Gene3D" id="3.40.50.10860">
    <property type="entry name" value="Leucine Dehydrogenase, chain A, domain 1"/>
    <property type="match status" value="1"/>
</dbReference>
<feature type="binding site" evidence="8">
    <location>
        <position position="238"/>
    </location>
    <ligand>
        <name>NADP(+)</name>
        <dbReference type="ChEBI" id="CHEBI:58349"/>
    </ligand>
</feature>
<dbReference type="Gene3D" id="3.40.50.720">
    <property type="entry name" value="NAD(P)-binding Rossmann-like Domain"/>
    <property type="match status" value="1"/>
</dbReference>
<evidence type="ECO:0000259" key="9">
    <source>
        <dbReference type="Pfam" id="PF01488"/>
    </source>
</evidence>
<dbReference type="PANTHER" id="PTHR21089">
    <property type="entry name" value="SHIKIMATE DEHYDROGENASE"/>
    <property type="match status" value="1"/>
</dbReference>
<evidence type="ECO:0000259" key="10">
    <source>
        <dbReference type="Pfam" id="PF08501"/>
    </source>
</evidence>
<feature type="binding site" evidence="8">
    <location>
        <begin position="151"/>
        <end position="156"/>
    </location>
    <ligand>
        <name>NADP(+)</name>
        <dbReference type="ChEBI" id="CHEBI:58349"/>
    </ligand>
</feature>
<dbReference type="InterPro" id="IPR022893">
    <property type="entry name" value="Shikimate_DH_fam"/>
</dbReference>
<name>A0A4U1B7E8_9GAMM</name>
<evidence type="ECO:0000256" key="4">
    <source>
        <dbReference type="ARBA" id="ARBA00022857"/>
    </source>
</evidence>
<feature type="binding site" evidence="8">
    <location>
        <position position="245"/>
    </location>
    <ligand>
        <name>shikimate</name>
        <dbReference type="ChEBI" id="CHEBI:36208"/>
    </ligand>
</feature>
<gene>
    <name evidence="8 12" type="primary">aroE</name>
    <name evidence="12" type="ORF">E8M12_05135</name>
</gene>
<feature type="binding site" evidence="8">
    <location>
        <begin position="127"/>
        <end position="131"/>
    </location>
    <ligand>
        <name>NADP(+)</name>
        <dbReference type="ChEBI" id="CHEBI:58349"/>
    </ligand>
</feature>
<dbReference type="GO" id="GO:0008652">
    <property type="term" value="P:amino acid biosynthetic process"/>
    <property type="evidence" value="ECO:0007669"/>
    <property type="project" value="UniProtKB-KW"/>
</dbReference>
<organism evidence="12 13">
    <name type="scientific">Thalassotalea mangrovi</name>
    <dbReference type="NCBI Taxonomy" id="2572245"/>
    <lineage>
        <taxon>Bacteria</taxon>
        <taxon>Pseudomonadati</taxon>
        <taxon>Pseudomonadota</taxon>
        <taxon>Gammaproteobacteria</taxon>
        <taxon>Alteromonadales</taxon>
        <taxon>Colwelliaceae</taxon>
        <taxon>Thalassotalea</taxon>
    </lineage>
</organism>
<dbReference type="OrthoDB" id="9776868at2"/>
<dbReference type="NCBIfam" id="TIGR00507">
    <property type="entry name" value="aroE"/>
    <property type="match status" value="1"/>
</dbReference>
<evidence type="ECO:0000313" key="13">
    <source>
        <dbReference type="Proteomes" id="UP000307999"/>
    </source>
</evidence>
<dbReference type="EMBL" id="SWDB01000009">
    <property type="protein sequence ID" value="TKB46441.1"/>
    <property type="molecule type" value="Genomic_DNA"/>
</dbReference>
<dbReference type="Proteomes" id="UP000307999">
    <property type="component" value="Unassembled WGS sequence"/>
</dbReference>
<dbReference type="CDD" id="cd01065">
    <property type="entry name" value="NAD_bind_Shikimate_DH"/>
    <property type="match status" value="1"/>
</dbReference>
<feature type="domain" description="Shikimate dehydrogenase substrate binding N-terminal" evidence="10">
    <location>
        <begin position="8"/>
        <end position="90"/>
    </location>
</feature>
<dbReference type="GO" id="GO:0009073">
    <property type="term" value="P:aromatic amino acid family biosynthetic process"/>
    <property type="evidence" value="ECO:0007669"/>
    <property type="project" value="UniProtKB-KW"/>
</dbReference>
<dbReference type="GO" id="GO:0019632">
    <property type="term" value="P:shikimate metabolic process"/>
    <property type="evidence" value="ECO:0007669"/>
    <property type="project" value="InterPro"/>
</dbReference>
<feature type="binding site" evidence="8">
    <location>
        <position position="216"/>
    </location>
    <ligand>
        <name>shikimate</name>
        <dbReference type="ChEBI" id="CHEBI:36208"/>
    </ligand>
</feature>